<dbReference type="InterPro" id="IPR000620">
    <property type="entry name" value="EamA_dom"/>
</dbReference>
<sequence length="309" mass="34365">MKTSRYLGLLMIISGATLWGLSGPMIQWLFSHSDLTSINFLIVRLISAGSIILGYLFFAKKKIFMVWKDPRDWIQIVIFAVIGMLGAQYAFIETINVSNAVTATLFQFFGPVLITIYVAIQNKKLPSTVQILAVCTALIGLFFLITNGSIENIVLSNRAIFLGVLTMLGFTFYTLHPASLIKKWGTLMIVGWGMFIGGIVLLIFNQNFSVQLLPNTLTNYIFFIMILAIAIGTISFLLYIGSLKYLSPTETSILSSIEPFVAGIVSMTWLNESFGVYQMVGGAFIITAVIFLTMPKKREKLNEKIKMVS</sequence>
<dbReference type="InterPro" id="IPR037185">
    <property type="entry name" value="EmrE-like"/>
</dbReference>
<feature type="domain" description="EamA" evidence="8">
    <location>
        <begin position="7"/>
        <end position="145"/>
    </location>
</feature>
<keyword evidence="4 7" id="KW-0812">Transmembrane</keyword>
<evidence type="ECO:0000256" key="6">
    <source>
        <dbReference type="ARBA" id="ARBA00023136"/>
    </source>
</evidence>
<evidence type="ECO:0000259" key="8">
    <source>
        <dbReference type="Pfam" id="PF00892"/>
    </source>
</evidence>
<dbReference type="Proteomes" id="UP000682134">
    <property type="component" value="Unassembled WGS sequence"/>
</dbReference>
<evidence type="ECO:0000256" key="4">
    <source>
        <dbReference type="ARBA" id="ARBA00022692"/>
    </source>
</evidence>
<dbReference type="Pfam" id="PF00892">
    <property type="entry name" value="EamA"/>
    <property type="match status" value="2"/>
</dbReference>
<feature type="transmembrane region" description="Helical" evidence="7">
    <location>
        <begin position="187"/>
        <end position="208"/>
    </location>
</feature>
<keyword evidence="10" id="KW-1185">Reference proteome</keyword>
<organism evidence="9 10">
    <name type="scientific">Gottfriedia endophytica</name>
    <dbReference type="NCBI Taxonomy" id="2820819"/>
    <lineage>
        <taxon>Bacteria</taxon>
        <taxon>Bacillati</taxon>
        <taxon>Bacillota</taxon>
        <taxon>Bacilli</taxon>
        <taxon>Bacillales</taxon>
        <taxon>Bacillaceae</taxon>
        <taxon>Gottfriedia</taxon>
    </lineage>
</organism>
<comment type="similarity">
    <text evidence="2">Belongs to the EamA transporter family.</text>
</comment>
<reference evidence="9" key="1">
    <citation type="submission" date="2021-04" db="EMBL/GenBank/DDBJ databases">
        <title>Genome seq and assembly of Bacillus sp.</title>
        <authorList>
            <person name="Chhetri G."/>
        </authorList>
    </citation>
    <scope>NUCLEOTIDE SEQUENCE</scope>
    <source>
        <strain evidence="9">RG28</strain>
    </source>
</reference>
<name>A0A940NT76_9BACI</name>
<keyword evidence="3" id="KW-1003">Cell membrane</keyword>
<evidence type="ECO:0000313" key="10">
    <source>
        <dbReference type="Proteomes" id="UP000682134"/>
    </source>
</evidence>
<feature type="domain" description="EamA" evidence="8">
    <location>
        <begin position="158"/>
        <end position="293"/>
    </location>
</feature>
<keyword evidence="5 7" id="KW-1133">Transmembrane helix</keyword>
<dbReference type="PANTHER" id="PTHR32322">
    <property type="entry name" value="INNER MEMBRANE TRANSPORTER"/>
    <property type="match status" value="1"/>
</dbReference>
<feature type="transmembrane region" description="Helical" evidence="7">
    <location>
        <begin position="131"/>
        <end position="150"/>
    </location>
</feature>
<dbReference type="GO" id="GO:0005886">
    <property type="term" value="C:plasma membrane"/>
    <property type="evidence" value="ECO:0007669"/>
    <property type="project" value="UniProtKB-SubCell"/>
</dbReference>
<keyword evidence="6 7" id="KW-0472">Membrane</keyword>
<dbReference type="SUPFAM" id="SSF103481">
    <property type="entry name" value="Multidrug resistance efflux transporter EmrE"/>
    <property type="match status" value="2"/>
</dbReference>
<proteinExistence type="inferred from homology"/>
<protein>
    <submittedName>
        <fullName evidence="9">EamA family transporter</fullName>
    </submittedName>
</protein>
<comment type="caution">
    <text evidence="9">The sequence shown here is derived from an EMBL/GenBank/DDBJ whole genome shotgun (WGS) entry which is preliminary data.</text>
</comment>
<dbReference type="InterPro" id="IPR050638">
    <property type="entry name" value="AA-Vitamin_Transporters"/>
</dbReference>
<evidence type="ECO:0000256" key="1">
    <source>
        <dbReference type="ARBA" id="ARBA00004651"/>
    </source>
</evidence>
<dbReference type="PANTHER" id="PTHR32322:SF18">
    <property type="entry name" value="S-ADENOSYLMETHIONINE_S-ADENOSYLHOMOCYSTEINE TRANSPORTER"/>
    <property type="match status" value="1"/>
</dbReference>
<gene>
    <name evidence="9" type="ORF">J5Y03_14360</name>
</gene>
<accession>A0A940NT76</accession>
<evidence type="ECO:0000256" key="7">
    <source>
        <dbReference type="SAM" id="Phobius"/>
    </source>
</evidence>
<evidence type="ECO:0000256" key="5">
    <source>
        <dbReference type="ARBA" id="ARBA00022989"/>
    </source>
</evidence>
<evidence type="ECO:0000256" key="2">
    <source>
        <dbReference type="ARBA" id="ARBA00007362"/>
    </source>
</evidence>
<feature type="transmembrane region" description="Helical" evidence="7">
    <location>
        <begin position="7"/>
        <end position="30"/>
    </location>
</feature>
<feature type="transmembrane region" description="Helical" evidence="7">
    <location>
        <begin position="156"/>
        <end position="175"/>
    </location>
</feature>
<dbReference type="EMBL" id="JAGIYQ010000010">
    <property type="protein sequence ID" value="MBP0726341.1"/>
    <property type="molecule type" value="Genomic_DNA"/>
</dbReference>
<feature type="transmembrane region" description="Helical" evidence="7">
    <location>
        <begin position="36"/>
        <end position="58"/>
    </location>
</feature>
<feature type="transmembrane region" description="Helical" evidence="7">
    <location>
        <begin position="97"/>
        <end position="119"/>
    </location>
</feature>
<evidence type="ECO:0000256" key="3">
    <source>
        <dbReference type="ARBA" id="ARBA00022475"/>
    </source>
</evidence>
<dbReference type="AlphaFoldDB" id="A0A940NT76"/>
<feature type="transmembrane region" description="Helical" evidence="7">
    <location>
        <begin position="276"/>
        <end position="294"/>
    </location>
</feature>
<feature type="transmembrane region" description="Helical" evidence="7">
    <location>
        <begin position="220"/>
        <end position="240"/>
    </location>
</feature>
<dbReference type="RefSeq" id="WP_209406682.1">
    <property type="nucleotide sequence ID" value="NZ_JAGIYQ010000010.1"/>
</dbReference>
<evidence type="ECO:0000313" key="9">
    <source>
        <dbReference type="EMBL" id="MBP0726341.1"/>
    </source>
</evidence>
<comment type="subcellular location">
    <subcellularLocation>
        <location evidence="1">Cell membrane</location>
        <topology evidence="1">Multi-pass membrane protein</topology>
    </subcellularLocation>
</comment>